<comment type="similarity">
    <text evidence="3">Belongs to the ustYa family.</text>
</comment>
<protein>
    <submittedName>
        <fullName evidence="4">Uncharacterized protein</fullName>
    </submittedName>
</protein>
<dbReference type="GO" id="GO:0043386">
    <property type="term" value="P:mycotoxin biosynthetic process"/>
    <property type="evidence" value="ECO:0007669"/>
    <property type="project" value="InterPro"/>
</dbReference>
<evidence type="ECO:0000256" key="2">
    <source>
        <dbReference type="ARBA" id="ARBA00023002"/>
    </source>
</evidence>
<reference evidence="4" key="1">
    <citation type="submission" date="2021-02" db="EMBL/GenBank/DDBJ databases">
        <title>Psilocybe cubensis genome.</title>
        <authorList>
            <person name="Mckernan K.J."/>
            <person name="Crawford S."/>
            <person name="Trippe A."/>
            <person name="Kane L.T."/>
            <person name="Mclaughlin S."/>
        </authorList>
    </citation>
    <scope>NUCLEOTIDE SEQUENCE [LARGE SCALE GENOMIC DNA]</scope>
    <source>
        <strain evidence="4">MGC-MH-2018</strain>
    </source>
</reference>
<name>A0A8H7XZ39_PSICU</name>
<sequence length="176" mass="20180">MAISLSVFRILTASYWNSWPSASDHSLLKQRGEPVAMLIGSTTHYRINSSDSEEEYRSLLPSGGHLVHIGKEKYTVTLFHQLKCLDVIRQEYLNDASQPISSLTRHCMNYLRQSLLCNLNTGLENAKNSAATASRTYNTLCFDWTQVYSEAEQNFKAHSKHVIWEIVYFRPRYNVG</sequence>
<proteinExistence type="inferred from homology"/>
<evidence type="ECO:0000313" key="4">
    <source>
        <dbReference type="EMBL" id="KAG5168556.1"/>
    </source>
</evidence>
<dbReference type="Pfam" id="PF11807">
    <property type="entry name" value="UstYa"/>
    <property type="match status" value="1"/>
</dbReference>
<accession>A0A8H7XZ39</accession>
<dbReference type="AlphaFoldDB" id="A0A8H7XZ39"/>
<dbReference type="EMBL" id="JAFIQS010000006">
    <property type="protein sequence ID" value="KAG5168556.1"/>
    <property type="molecule type" value="Genomic_DNA"/>
</dbReference>
<evidence type="ECO:0000256" key="1">
    <source>
        <dbReference type="ARBA" id="ARBA00004685"/>
    </source>
</evidence>
<gene>
    <name evidence="4" type="ORF">JR316_007157</name>
</gene>
<keyword evidence="2" id="KW-0560">Oxidoreductase</keyword>
<dbReference type="PANTHER" id="PTHR33365">
    <property type="entry name" value="YALI0B05434P"/>
    <property type="match status" value="1"/>
</dbReference>
<dbReference type="InterPro" id="IPR021765">
    <property type="entry name" value="UstYa-like"/>
</dbReference>
<dbReference type="GO" id="GO:0016491">
    <property type="term" value="F:oxidoreductase activity"/>
    <property type="evidence" value="ECO:0007669"/>
    <property type="project" value="UniProtKB-KW"/>
</dbReference>
<comment type="caution">
    <text evidence="4">The sequence shown here is derived from an EMBL/GenBank/DDBJ whole genome shotgun (WGS) entry which is preliminary data.</text>
</comment>
<evidence type="ECO:0000256" key="3">
    <source>
        <dbReference type="ARBA" id="ARBA00035112"/>
    </source>
</evidence>
<comment type="pathway">
    <text evidence="1">Mycotoxin biosynthesis.</text>
</comment>
<organism evidence="4">
    <name type="scientific">Psilocybe cubensis</name>
    <name type="common">Psychedelic mushroom</name>
    <name type="synonym">Stropharia cubensis</name>
    <dbReference type="NCBI Taxonomy" id="181762"/>
    <lineage>
        <taxon>Eukaryota</taxon>
        <taxon>Fungi</taxon>
        <taxon>Dikarya</taxon>
        <taxon>Basidiomycota</taxon>
        <taxon>Agaricomycotina</taxon>
        <taxon>Agaricomycetes</taxon>
        <taxon>Agaricomycetidae</taxon>
        <taxon>Agaricales</taxon>
        <taxon>Agaricineae</taxon>
        <taxon>Strophariaceae</taxon>
        <taxon>Psilocybe</taxon>
    </lineage>
</organism>
<dbReference type="PANTHER" id="PTHR33365:SF11">
    <property type="entry name" value="TAT PATHWAY SIGNAL SEQUENCE"/>
    <property type="match status" value="1"/>
</dbReference>